<evidence type="ECO:0008006" key="10">
    <source>
        <dbReference type="Google" id="ProtNLM"/>
    </source>
</evidence>
<organism evidence="8 9">
    <name type="scientific">Naumovozyma castellii</name>
    <name type="common">Yeast</name>
    <name type="synonym">Saccharomyces castellii</name>
    <dbReference type="NCBI Taxonomy" id="27288"/>
    <lineage>
        <taxon>Eukaryota</taxon>
        <taxon>Fungi</taxon>
        <taxon>Dikarya</taxon>
        <taxon>Ascomycota</taxon>
        <taxon>Saccharomycotina</taxon>
        <taxon>Saccharomycetes</taxon>
        <taxon>Saccharomycetales</taxon>
        <taxon>Saccharomycetaceae</taxon>
        <taxon>Naumovozyma</taxon>
    </lineage>
</organism>
<dbReference type="InParanoid" id="G0V9L1"/>
<sequence length="250" mass="27343">MSNQDTIEPDFIEPDSVSYGGLDSTAPAPATSATTAGGEYNPFETTTNPVKRGTLDEPVISTIKRDIFEINARLRQVVYPHFPTRTLISSTEPPNGSTEVTSGDISVHCDLWAPLCFIILYALCVSHAKSLFSSLFVSCWFILLVMALHLKLTKPFDNVSLISYVSLAGYCLFPQVINAALSQLLFPLAFKTIKGAWGIRILTFLKIVCLVLCLMWSLASISLVTKSKGFVQVYPLGLCLLGLGWLSTIL</sequence>
<keyword evidence="5 7" id="KW-0472">Membrane</keyword>
<evidence type="ECO:0000313" key="9">
    <source>
        <dbReference type="Proteomes" id="UP000001640"/>
    </source>
</evidence>
<proteinExistence type="inferred from homology"/>
<evidence type="ECO:0000256" key="4">
    <source>
        <dbReference type="ARBA" id="ARBA00022989"/>
    </source>
</evidence>
<evidence type="ECO:0000256" key="2">
    <source>
        <dbReference type="ARBA" id="ARBA00010596"/>
    </source>
</evidence>
<dbReference type="STRING" id="1064592.G0V9L1"/>
<feature type="transmembrane region" description="Helical" evidence="7">
    <location>
        <begin position="162"/>
        <end position="186"/>
    </location>
</feature>
<evidence type="ECO:0000256" key="7">
    <source>
        <dbReference type="SAM" id="Phobius"/>
    </source>
</evidence>
<feature type="compositionally biased region" description="Low complexity" evidence="6">
    <location>
        <begin position="24"/>
        <end position="36"/>
    </location>
</feature>
<reference key="2">
    <citation type="submission" date="2011-08" db="EMBL/GenBank/DDBJ databases">
        <title>Genome sequence of Naumovozyma castellii.</title>
        <authorList>
            <person name="Gordon J.L."/>
            <person name="Armisen D."/>
            <person name="Proux-Wera E."/>
            <person name="OhEigeartaigh S.S."/>
            <person name="Byrne K.P."/>
            <person name="Wolfe K.H."/>
        </authorList>
    </citation>
    <scope>NUCLEOTIDE SEQUENCE</scope>
    <source>
        <strain>Type strain:CBS 4309</strain>
    </source>
</reference>
<keyword evidence="3 7" id="KW-0812">Transmembrane</keyword>
<feature type="transmembrane region" description="Helical" evidence="7">
    <location>
        <begin position="198"/>
        <end position="219"/>
    </location>
</feature>
<dbReference type="PANTHER" id="PTHR21236:SF1">
    <property type="entry name" value="PROTEIN YIPF6"/>
    <property type="match status" value="1"/>
</dbReference>
<dbReference type="GO" id="GO:0006888">
    <property type="term" value="P:endoplasmic reticulum to Golgi vesicle-mediated transport"/>
    <property type="evidence" value="ECO:0007669"/>
    <property type="project" value="InterPro"/>
</dbReference>
<dbReference type="PANTHER" id="PTHR21236">
    <property type="entry name" value="GOLGI MEMBRANE PROTEIN YIP1"/>
    <property type="match status" value="1"/>
</dbReference>
<evidence type="ECO:0000256" key="3">
    <source>
        <dbReference type="ARBA" id="ARBA00022692"/>
    </source>
</evidence>
<name>G0V9L1_NAUCA</name>
<gene>
    <name evidence="8" type="primary">NCAS0B05430</name>
    <name evidence="8" type="ordered locus">NCAS_0B05430</name>
</gene>
<feature type="transmembrane region" description="Helical" evidence="7">
    <location>
        <begin position="231"/>
        <end position="249"/>
    </location>
</feature>
<reference evidence="8 9" key="1">
    <citation type="journal article" date="2011" name="Proc. Natl. Acad. Sci. U.S.A.">
        <title>Evolutionary erosion of yeast sex chromosomes by mating-type switching accidents.</title>
        <authorList>
            <person name="Gordon J.L."/>
            <person name="Armisen D."/>
            <person name="Proux-Wera E."/>
            <person name="Oheigeartaigh S.S."/>
            <person name="Byrne K.P."/>
            <person name="Wolfe K.H."/>
        </authorList>
    </citation>
    <scope>NUCLEOTIDE SEQUENCE [LARGE SCALE GENOMIC DNA]</scope>
    <source>
        <strain evidence="9">ATCC 76901 / BCRC 22586 / CBS 4309 / NBRC 1992 / NRRL Y-12630</strain>
    </source>
</reference>
<dbReference type="HOGENOM" id="CLU_1166411_0_0_1"/>
<comment type="similarity">
    <text evidence="2">Belongs to the YIP1 family.</text>
</comment>
<evidence type="ECO:0000256" key="1">
    <source>
        <dbReference type="ARBA" id="ARBA00004141"/>
    </source>
</evidence>
<evidence type="ECO:0000256" key="5">
    <source>
        <dbReference type="ARBA" id="ARBA00023136"/>
    </source>
</evidence>
<dbReference type="RefSeq" id="XP_003674999.1">
    <property type="nucleotide sequence ID" value="XM_003674951.1"/>
</dbReference>
<dbReference type="InterPro" id="IPR045231">
    <property type="entry name" value="Yip1/4-like"/>
</dbReference>
<dbReference type="GO" id="GO:0016020">
    <property type="term" value="C:membrane"/>
    <property type="evidence" value="ECO:0007669"/>
    <property type="project" value="UniProtKB-SubCell"/>
</dbReference>
<dbReference type="GeneID" id="96902185"/>
<evidence type="ECO:0000313" key="8">
    <source>
        <dbReference type="EMBL" id="CCC68627.1"/>
    </source>
</evidence>
<dbReference type="OMA" id="VVTMQIK"/>
<feature type="region of interest" description="Disordered" evidence="6">
    <location>
        <begin position="1"/>
        <end position="52"/>
    </location>
</feature>
<protein>
    <recommendedName>
        <fullName evidence="10">Protein YIP</fullName>
    </recommendedName>
</protein>
<dbReference type="FunCoup" id="G0V9L1">
    <property type="interactions" value="147"/>
</dbReference>
<dbReference type="OrthoDB" id="411251at2759"/>
<dbReference type="GO" id="GO:0005802">
    <property type="term" value="C:trans-Golgi network"/>
    <property type="evidence" value="ECO:0007669"/>
    <property type="project" value="TreeGrafter"/>
</dbReference>
<dbReference type="Proteomes" id="UP000001640">
    <property type="component" value="Chromosome 2"/>
</dbReference>
<dbReference type="EMBL" id="HE576753">
    <property type="protein sequence ID" value="CCC68627.1"/>
    <property type="molecule type" value="Genomic_DNA"/>
</dbReference>
<feature type="transmembrane region" description="Helical" evidence="7">
    <location>
        <begin position="131"/>
        <end position="150"/>
    </location>
</feature>
<comment type="subcellular location">
    <subcellularLocation>
        <location evidence="1">Membrane</location>
        <topology evidence="1">Multi-pass membrane protein</topology>
    </subcellularLocation>
</comment>
<evidence type="ECO:0000256" key="6">
    <source>
        <dbReference type="SAM" id="MobiDB-lite"/>
    </source>
</evidence>
<dbReference type="KEGG" id="ncs:NCAS_0B05430"/>
<keyword evidence="4 7" id="KW-1133">Transmembrane helix</keyword>
<dbReference type="AlphaFoldDB" id="G0V9L1"/>
<accession>G0V9L1</accession>
<dbReference type="eggNOG" id="KOG2946">
    <property type="taxonomic scope" value="Eukaryota"/>
</dbReference>
<keyword evidence="9" id="KW-1185">Reference proteome</keyword>